<gene>
    <name evidence="1" type="primary">77</name>
    <name evidence="1" type="ORF">SKIPOLE_77</name>
</gene>
<dbReference type="EMBL" id="GU247132">
    <property type="protein sequence ID" value="ADA83824.1"/>
    <property type="molecule type" value="Genomic_DNA"/>
</dbReference>
<dbReference type="KEGG" id="vg:18990467"/>
<name>D2XRS1_9CAUD</name>
<accession>D2XRS1</accession>
<keyword evidence="2" id="KW-1185">Reference proteome</keyword>
<dbReference type="Proteomes" id="UP000001896">
    <property type="component" value="Segment"/>
</dbReference>
<protein>
    <submittedName>
        <fullName evidence="1">Uncharacterized protein</fullName>
    </submittedName>
</protein>
<reference evidence="1 2" key="1">
    <citation type="submission" date="2009-11" db="EMBL/GenBank/DDBJ databases">
        <authorList>
            <person name="Leuba K.D."/>
            <person name="Ko C."/>
            <person name="Russell D.A."/>
            <person name="Fritz M.J."/>
            <person name="Jacobs-Sera D."/>
            <person name="Hendrix R.W."/>
            <person name="Hatfull G.F."/>
        </authorList>
    </citation>
    <scope>NUCLEOTIDE SEQUENCE [LARGE SCALE GENOMIC DNA]</scope>
</reference>
<sequence>MVNEHDLVTRLARIAEGAALALKNRHNRLEMVAGPWSKGVDAIEKFSERNKDAQ</sequence>
<dbReference type="GeneID" id="18990467"/>
<proteinExistence type="predicted"/>
<evidence type="ECO:0000313" key="2">
    <source>
        <dbReference type="Proteomes" id="UP000001896"/>
    </source>
</evidence>
<organism evidence="1 2">
    <name type="scientific">Mycobacterium phage SkiPole</name>
    <dbReference type="NCBI Taxonomy" id="701456"/>
    <lineage>
        <taxon>Viruses</taxon>
        <taxon>Duplodnaviria</taxon>
        <taxon>Heunggongvirae</taxon>
        <taxon>Uroviricota</taxon>
        <taxon>Caudoviricetes</taxon>
        <taxon>Fromanvirus</taxon>
        <taxon>Fromanvirus skipole</taxon>
    </lineage>
</organism>
<dbReference type="RefSeq" id="YP_009019152.1">
    <property type="nucleotide sequence ID" value="NC_023748.1"/>
</dbReference>
<evidence type="ECO:0000313" key="1">
    <source>
        <dbReference type="EMBL" id="ADA83824.1"/>
    </source>
</evidence>